<evidence type="ECO:0000313" key="3">
    <source>
        <dbReference type="Proteomes" id="UP000464658"/>
    </source>
</evidence>
<dbReference type="AlphaFoldDB" id="A0A5S9M5L4"/>
<dbReference type="Gene3D" id="3.40.50.1110">
    <property type="entry name" value="SGNH hydrolase"/>
    <property type="match status" value="1"/>
</dbReference>
<protein>
    <submittedName>
        <fullName evidence="2">Spore germination lipase LipC</fullName>
    </submittedName>
</protein>
<dbReference type="GO" id="GO:0004622">
    <property type="term" value="F:phosphatidylcholine lysophospholipase activity"/>
    <property type="evidence" value="ECO:0007669"/>
    <property type="project" value="TreeGrafter"/>
</dbReference>
<dbReference type="InterPro" id="IPR051532">
    <property type="entry name" value="Ester_Hydrolysis_Enzymes"/>
</dbReference>
<evidence type="ECO:0000259" key="1">
    <source>
        <dbReference type="Pfam" id="PF13472"/>
    </source>
</evidence>
<reference evidence="2 3" key="1">
    <citation type="submission" date="2019-12" db="EMBL/GenBank/DDBJ databases">
        <title>Full genome sequence of a Bacillus safensis strain isolated from commercially available natto in Indonesia.</title>
        <authorList>
            <person name="Yoshida M."/>
            <person name="Uomi M."/>
            <person name="Waturangi D."/>
            <person name="Ekaputri J.J."/>
            <person name="Setiamarga D.H.E."/>
        </authorList>
    </citation>
    <scope>NUCLEOTIDE SEQUENCE [LARGE SCALE GENOMIC DNA]</scope>
    <source>
        <strain evidence="2 3">IDN1</strain>
    </source>
</reference>
<dbReference type="Pfam" id="PF13472">
    <property type="entry name" value="Lipase_GDSL_2"/>
    <property type="match status" value="1"/>
</dbReference>
<dbReference type="EMBL" id="AP021906">
    <property type="protein sequence ID" value="BBP87199.1"/>
    <property type="molecule type" value="Genomic_DNA"/>
</dbReference>
<accession>A0A5S9M5L4</accession>
<dbReference type="PANTHER" id="PTHR30383">
    <property type="entry name" value="THIOESTERASE 1/PROTEASE 1/LYSOPHOSPHOLIPASE L1"/>
    <property type="match status" value="1"/>
</dbReference>
<sequence>MGRSYVAIGDSLTVGVGARLFGGGFVQRFWWMLEKKKTHAPVELSVFAKSGLTTDQILQLFKRSEVRRAIAAANIITITGCGNDLVQAVQQYEEGEDEKKLLQAVIHCQANFSKMIQEIAQIKKGQHQPYYVYFMNLYNPFPQIPIAGRWLQQYNQQLRLLAANPHVEVVDVYRAFEGHERAYLSIDQFHPNPKGYEAMAEALFKVYCKQL</sequence>
<organism evidence="2 3">
    <name type="scientific">Bacillus safensis</name>
    <dbReference type="NCBI Taxonomy" id="561879"/>
    <lineage>
        <taxon>Bacteria</taxon>
        <taxon>Bacillati</taxon>
        <taxon>Bacillota</taxon>
        <taxon>Bacilli</taxon>
        <taxon>Bacillales</taxon>
        <taxon>Bacillaceae</taxon>
        <taxon>Bacillus</taxon>
    </lineage>
</organism>
<dbReference type="PANTHER" id="PTHR30383:SF27">
    <property type="entry name" value="SPORE GERMINATION LIPASE LIPC"/>
    <property type="match status" value="1"/>
</dbReference>
<proteinExistence type="predicted"/>
<dbReference type="SUPFAM" id="SSF52266">
    <property type="entry name" value="SGNH hydrolase"/>
    <property type="match status" value="1"/>
</dbReference>
<feature type="domain" description="SGNH hydrolase-type esterase" evidence="1">
    <location>
        <begin position="7"/>
        <end position="198"/>
    </location>
</feature>
<dbReference type="InterPro" id="IPR036514">
    <property type="entry name" value="SGNH_hydro_sf"/>
</dbReference>
<dbReference type="InterPro" id="IPR013830">
    <property type="entry name" value="SGNH_hydro"/>
</dbReference>
<dbReference type="Proteomes" id="UP000464658">
    <property type="component" value="Chromosome"/>
</dbReference>
<name>A0A5S9M5L4_BACIA</name>
<evidence type="ECO:0000313" key="2">
    <source>
        <dbReference type="EMBL" id="BBP87199.1"/>
    </source>
</evidence>
<gene>
    <name evidence="2" type="primary">lipC</name>
    <name evidence="2" type="ORF">BsIDN1_08170</name>
</gene>